<protein>
    <submittedName>
        <fullName evidence="7">Beta-glucuronidase</fullName>
    </submittedName>
</protein>
<comment type="caution">
    <text evidence="7">The sequence shown here is derived from an EMBL/GenBank/DDBJ whole genome shotgun (WGS) entry which is preliminary data.</text>
</comment>
<evidence type="ECO:0000259" key="6">
    <source>
        <dbReference type="Pfam" id="PF02837"/>
    </source>
</evidence>
<organism evidence="7 8">
    <name type="scientific">Pseudohalioglobus sediminis</name>
    <dbReference type="NCBI Taxonomy" id="2606449"/>
    <lineage>
        <taxon>Bacteria</taxon>
        <taxon>Pseudomonadati</taxon>
        <taxon>Pseudomonadota</taxon>
        <taxon>Gammaproteobacteria</taxon>
        <taxon>Cellvibrionales</taxon>
        <taxon>Halieaceae</taxon>
        <taxon>Pseudohalioglobus</taxon>
    </lineage>
</organism>
<dbReference type="AlphaFoldDB" id="A0A5B0X7U4"/>
<dbReference type="Proteomes" id="UP000323708">
    <property type="component" value="Unassembled WGS sequence"/>
</dbReference>
<dbReference type="InterPro" id="IPR013783">
    <property type="entry name" value="Ig-like_fold"/>
</dbReference>
<dbReference type="Pfam" id="PF02836">
    <property type="entry name" value="Glyco_hydro_2_C"/>
    <property type="match status" value="1"/>
</dbReference>
<reference evidence="7 8" key="1">
    <citation type="submission" date="2019-09" db="EMBL/GenBank/DDBJ databases">
        <authorList>
            <person name="Chen X.-Y."/>
        </authorList>
    </citation>
    <scope>NUCLEOTIDE SEQUENCE [LARGE SCALE GENOMIC DNA]</scope>
    <source>
        <strain evidence="7 8">NY5</strain>
    </source>
</reference>
<dbReference type="PANTHER" id="PTHR42732:SF1">
    <property type="entry name" value="BETA-MANNOSIDASE"/>
    <property type="match status" value="1"/>
</dbReference>
<evidence type="ECO:0000256" key="3">
    <source>
        <dbReference type="ARBA" id="ARBA00023295"/>
    </source>
</evidence>
<comment type="similarity">
    <text evidence="1">Belongs to the glycosyl hydrolase 2 family.</text>
</comment>
<feature type="signal peptide" evidence="4">
    <location>
        <begin position="1"/>
        <end position="18"/>
    </location>
</feature>
<accession>A0A5B0X7U4</accession>
<sequence>MMHIFRLLILFASAALLAACDPAPSHYTSLEANAACSVSSEHAGEHEENPLFQPLERQPAGPLSPLLNSVRNRTVTSLNGEWNFIVDQLGVGDASPLLRGGVGEDADYLPYELLEYSFAGGDTLTVPGDWNSQQDSLFWYRGIVWYQRDFEYARAQGKRLFLYFGGANFAKDVYLNGRLIARHKGGFTPFNSEITEHLRPGRNSLVVKVDSMSSAAEVPTEYNDWMNYGGITRDVLLVETPETFVRNFKLQLRPGSLDTLQGWVQLDGASAGQRVRLEIPEADIARSFRVDRLGRAEFEFEAEVGLWSPEQPRLYDVAWSTEADTLRDQVGFRTVETRGEDILLNGEPIFLRGISLHEESLLRPGRAHSKADAEAVIERLVALNANFVRLAHYPHNEHMVRAADRAGMLVWAELPVYHNITFADPCTLTSAKKQYSELIARDHNRAAVILWSLGNETPETPARDAFFEAMAEHVRGEDNTRLLTAALLGFGGMEAVGKYIGTLLAARDSKLVAFFTDPEPVTMTIDDPLGDIVDVIGYNEYLGWYMSGMIADALRERGMEVSEADVRELMLTEMVRFTIDTDFDKPLVISEFGAGAKAGMRGGPLHVWSEDYQARVYRQQLKMLQNSPALRGISPWILKDFRAPYRLNTHKQDYWNRKGLLSETGQEKLAFEVLSEHYAERMQE</sequence>
<dbReference type="SUPFAM" id="SSF49785">
    <property type="entry name" value="Galactose-binding domain-like"/>
    <property type="match status" value="1"/>
</dbReference>
<dbReference type="PRINTS" id="PR00132">
    <property type="entry name" value="GLHYDRLASE2"/>
</dbReference>
<evidence type="ECO:0000259" key="5">
    <source>
        <dbReference type="Pfam" id="PF02836"/>
    </source>
</evidence>
<dbReference type="GO" id="GO:0005975">
    <property type="term" value="P:carbohydrate metabolic process"/>
    <property type="evidence" value="ECO:0007669"/>
    <property type="project" value="InterPro"/>
</dbReference>
<dbReference type="InterPro" id="IPR017853">
    <property type="entry name" value="GH"/>
</dbReference>
<dbReference type="PANTHER" id="PTHR42732">
    <property type="entry name" value="BETA-GALACTOSIDASE"/>
    <property type="match status" value="1"/>
</dbReference>
<proteinExistence type="inferred from homology"/>
<name>A0A5B0X7U4_9GAMM</name>
<evidence type="ECO:0000256" key="1">
    <source>
        <dbReference type="ARBA" id="ARBA00007401"/>
    </source>
</evidence>
<dbReference type="Gene3D" id="2.60.120.260">
    <property type="entry name" value="Galactose-binding domain-like"/>
    <property type="match status" value="1"/>
</dbReference>
<dbReference type="Pfam" id="PF02837">
    <property type="entry name" value="Glyco_hydro_2_N"/>
    <property type="match status" value="1"/>
</dbReference>
<feature type="domain" description="Glycosyl hydrolases family 2 sugar binding" evidence="6">
    <location>
        <begin position="76"/>
        <end position="241"/>
    </location>
</feature>
<dbReference type="SUPFAM" id="SSF49303">
    <property type="entry name" value="beta-Galactosidase/glucuronidase domain"/>
    <property type="match status" value="1"/>
</dbReference>
<evidence type="ECO:0000256" key="4">
    <source>
        <dbReference type="SAM" id="SignalP"/>
    </source>
</evidence>
<dbReference type="SUPFAM" id="SSF51445">
    <property type="entry name" value="(Trans)glycosidases"/>
    <property type="match status" value="1"/>
</dbReference>
<gene>
    <name evidence="7" type="ORF">F0M18_02305</name>
</gene>
<dbReference type="EMBL" id="VTUX01000001">
    <property type="protein sequence ID" value="KAA1194289.1"/>
    <property type="molecule type" value="Genomic_DNA"/>
</dbReference>
<keyword evidence="8" id="KW-1185">Reference proteome</keyword>
<keyword evidence="2" id="KW-0378">Hydrolase</keyword>
<dbReference type="InterPro" id="IPR051913">
    <property type="entry name" value="GH2_Domain-Containing"/>
</dbReference>
<feature type="domain" description="Glycoside hydrolase family 2 catalytic" evidence="5">
    <location>
        <begin position="335"/>
        <end position="616"/>
    </location>
</feature>
<dbReference type="GO" id="GO:0004553">
    <property type="term" value="F:hydrolase activity, hydrolyzing O-glycosyl compounds"/>
    <property type="evidence" value="ECO:0007669"/>
    <property type="project" value="InterPro"/>
</dbReference>
<evidence type="ECO:0000256" key="2">
    <source>
        <dbReference type="ARBA" id="ARBA00022801"/>
    </source>
</evidence>
<evidence type="ECO:0000313" key="7">
    <source>
        <dbReference type="EMBL" id="KAA1194289.1"/>
    </source>
</evidence>
<dbReference type="InterPro" id="IPR006104">
    <property type="entry name" value="Glyco_hydro_2_N"/>
</dbReference>
<keyword evidence="4" id="KW-0732">Signal</keyword>
<dbReference type="InterPro" id="IPR008979">
    <property type="entry name" value="Galactose-bd-like_sf"/>
</dbReference>
<dbReference type="InterPro" id="IPR006101">
    <property type="entry name" value="Glyco_hydro_2"/>
</dbReference>
<dbReference type="Gene3D" id="2.60.40.10">
    <property type="entry name" value="Immunoglobulins"/>
    <property type="match status" value="1"/>
</dbReference>
<dbReference type="InterPro" id="IPR006103">
    <property type="entry name" value="Glyco_hydro_2_cat"/>
</dbReference>
<dbReference type="PROSITE" id="PS51257">
    <property type="entry name" value="PROKAR_LIPOPROTEIN"/>
    <property type="match status" value="1"/>
</dbReference>
<feature type="chain" id="PRO_5022786452" evidence="4">
    <location>
        <begin position="19"/>
        <end position="684"/>
    </location>
</feature>
<keyword evidence="3" id="KW-0326">Glycosidase</keyword>
<evidence type="ECO:0000313" key="8">
    <source>
        <dbReference type="Proteomes" id="UP000323708"/>
    </source>
</evidence>
<dbReference type="InterPro" id="IPR036156">
    <property type="entry name" value="Beta-gal/glucu_dom_sf"/>
</dbReference>
<dbReference type="Gene3D" id="3.20.20.80">
    <property type="entry name" value="Glycosidases"/>
    <property type="match status" value="1"/>
</dbReference>